<feature type="domain" description="Carboxylesterase type B" evidence="2">
    <location>
        <begin position="19"/>
        <end position="72"/>
    </location>
</feature>
<sequence length="413" mass="46116">MILLLLVAHSVAGLQMAPPTATVEQGKVQGTTGINLDGDEFLKFLGIPFAKPPVGNLRFKAPEAPDSWQGKQNLQVQFFISVFTSLLQILSPTAKGLFHRAIAQSGSALNPWAWGDKNGLAAAEKLGSQVASDTEALQLLMEASTEQVLNASRQFTDNLLDSSQRRPFGPVIELPTPTAFLTRDPVDLWEAGEFNDVPLMLGDVSNEGIIYEFEKLLSGKEPSIDPVEAAVSWKFGLDKGSDKFRSVKELVRNFYYKDGVSKKSLFEVLSDVLFIEGVLESARLHLRKTKHPVHLYVFSYNSSSNRKFLKAMGLDDTIQGNPHGSECSFLFSKRLLGIDLELTDDDFKAVRETVKIWANFARTGQPHPLWDPVTISNNLTYFYIDRMPLLKQNPFEDRMKLWQHIKLLLSEAS</sequence>
<dbReference type="Proteomes" id="UP000019118">
    <property type="component" value="Unassembled WGS sequence"/>
</dbReference>
<dbReference type="PANTHER" id="PTHR11559">
    <property type="entry name" value="CARBOXYLESTERASE"/>
    <property type="match status" value="1"/>
</dbReference>
<feature type="domain" description="Carboxylesterase type B" evidence="2">
    <location>
        <begin position="87"/>
        <end position="402"/>
    </location>
</feature>
<dbReference type="InterPro" id="IPR029058">
    <property type="entry name" value="AB_hydrolase_fold"/>
</dbReference>
<dbReference type="Gene3D" id="3.40.50.1820">
    <property type="entry name" value="alpha/beta hydrolase"/>
    <property type="match status" value="2"/>
</dbReference>
<reference evidence="3" key="2">
    <citation type="submission" date="2024-08" db="UniProtKB">
        <authorList>
            <consortium name="EnsemblMetazoa"/>
        </authorList>
    </citation>
    <scope>IDENTIFICATION</scope>
</reference>
<name>A0AAR5PHW1_DENPD</name>
<evidence type="ECO:0000256" key="1">
    <source>
        <dbReference type="ARBA" id="ARBA00023180"/>
    </source>
</evidence>
<dbReference type="InterPro" id="IPR002018">
    <property type="entry name" value="CarbesteraseB"/>
</dbReference>
<keyword evidence="4" id="KW-1185">Reference proteome</keyword>
<evidence type="ECO:0000313" key="3">
    <source>
        <dbReference type="EnsemblMetazoa" id="XP_019760638.1"/>
    </source>
</evidence>
<dbReference type="InterPro" id="IPR050309">
    <property type="entry name" value="Type-B_Carboxylest/Lipase"/>
</dbReference>
<dbReference type="AlphaFoldDB" id="A0AAR5PHW1"/>
<protein>
    <recommendedName>
        <fullName evidence="2">Carboxylesterase type B domain-containing protein</fullName>
    </recommendedName>
</protein>
<organism evidence="3 4">
    <name type="scientific">Dendroctonus ponderosae</name>
    <name type="common">Mountain pine beetle</name>
    <dbReference type="NCBI Taxonomy" id="77166"/>
    <lineage>
        <taxon>Eukaryota</taxon>
        <taxon>Metazoa</taxon>
        <taxon>Ecdysozoa</taxon>
        <taxon>Arthropoda</taxon>
        <taxon>Hexapoda</taxon>
        <taxon>Insecta</taxon>
        <taxon>Pterygota</taxon>
        <taxon>Neoptera</taxon>
        <taxon>Endopterygota</taxon>
        <taxon>Coleoptera</taxon>
        <taxon>Polyphaga</taxon>
        <taxon>Cucujiformia</taxon>
        <taxon>Curculionidae</taxon>
        <taxon>Scolytinae</taxon>
        <taxon>Dendroctonus</taxon>
    </lineage>
</organism>
<evidence type="ECO:0000313" key="4">
    <source>
        <dbReference type="Proteomes" id="UP000019118"/>
    </source>
</evidence>
<dbReference type="EnsemblMetazoa" id="XM_019905079.1">
    <property type="protein sequence ID" value="XP_019760638.1"/>
    <property type="gene ID" value="LOC109538040"/>
</dbReference>
<keyword evidence="1" id="KW-0325">Glycoprotein</keyword>
<dbReference type="Pfam" id="PF00135">
    <property type="entry name" value="COesterase"/>
    <property type="match status" value="2"/>
</dbReference>
<dbReference type="SUPFAM" id="SSF53474">
    <property type="entry name" value="alpha/beta-Hydrolases"/>
    <property type="match status" value="2"/>
</dbReference>
<proteinExistence type="predicted"/>
<accession>A0AAR5PHW1</accession>
<reference evidence="4" key="1">
    <citation type="journal article" date="2013" name="Genome Biol.">
        <title>Draft genome of the mountain pine beetle, Dendroctonus ponderosae Hopkins, a major forest pest.</title>
        <authorList>
            <person name="Keeling C.I."/>
            <person name="Yuen M.M."/>
            <person name="Liao N.Y."/>
            <person name="Docking T.R."/>
            <person name="Chan S.K."/>
            <person name="Taylor G.A."/>
            <person name="Palmquist D.L."/>
            <person name="Jackman S.D."/>
            <person name="Nguyen A."/>
            <person name="Li M."/>
            <person name="Henderson H."/>
            <person name="Janes J.K."/>
            <person name="Zhao Y."/>
            <person name="Pandoh P."/>
            <person name="Moore R."/>
            <person name="Sperling F.A."/>
            <person name="Huber D.P."/>
            <person name="Birol I."/>
            <person name="Jones S.J."/>
            <person name="Bohlmann J."/>
        </authorList>
    </citation>
    <scope>NUCLEOTIDE SEQUENCE</scope>
</reference>
<evidence type="ECO:0000259" key="2">
    <source>
        <dbReference type="Pfam" id="PF00135"/>
    </source>
</evidence>